<evidence type="ECO:0000313" key="3">
    <source>
        <dbReference type="Proteomes" id="UP000015102"/>
    </source>
</evidence>
<name>T1GCU4_MEGSC</name>
<feature type="compositionally biased region" description="Polar residues" evidence="1">
    <location>
        <begin position="13"/>
        <end position="25"/>
    </location>
</feature>
<dbReference type="AlphaFoldDB" id="T1GCU4"/>
<dbReference type="EnsemblMetazoa" id="MESCA001117-RA">
    <property type="protein sequence ID" value="MESCA001117-PA"/>
    <property type="gene ID" value="MESCA001117"/>
</dbReference>
<sequence length="60" mass="6718">MYLLLLEKEAPNDRQSSGETDQIPSSLDIIGGKTVPSVPFKLLHSSPSQPQIEKPRMKFH</sequence>
<dbReference type="HOGENOM" id="CLU_2944365_0_0_1"/>
<reference evidence="2" key="2">
    <citation type="submission" date="2015-06" db="UniProtKB">
        <authorList>
            <consortium name="EnsemblMetazoa"/>
        </authorList>
    </citation>
    <scope>IDENTIFICATION</scope>
</reference>
<evidence type="ECO:0000256" key="1">
    <source>
        <dbReference type="SAM" id="MobiDB-lite"/>
    </source>
</evidence>
<protein>
    <submittedName>
        <fullName evidence="2">Uncharacterized protein</fullName>
    </submittedName>
</protein>
<proteinExistence type="predicted"/>
<accession>T1GCU4</accession>
<keyword evidence="3" id="KW-1185">Reference proteome</keyword>
<feature type="region of interest" description="Disordered" evidence="1">
    <location>
        <begin position="9"/>
        <end position="28"/>
    </location>
</feature>
<dbReference type="EMBL" id="CAQQ02035880">
    <property type="status" value="NOT_ANNOTATED_CDS"/>
    <property type="molecule type" value="Genomic_DNA"/>
</dbReference>
<dbReference type="Proteomes" id="UP000015102">
    <property type="component" value="Unassembled WGS sequence"/>
</dbReference>
<reference evidence="3" key="1">
    <citation type="submission" date="2013-02" db="EMBL/GenBank/DDBJ databases">
        <authorList>
            <person name="Hughes D."/>
        </authorList>
    </citation>
    <scope>NUCLEOTIDE SEQUENCE</scope>
    <source>
        <strain>Durham</strain>
        <strain evidence="3">NC isolate 2 -- Noor lab</strain>
    </source>
</reference>
<evidence type="ECO:0000313" key="2">
    <source>
        <dbReference type="EnsemblMetazoa" id="MESCA001117-PA"/>
    </source>
</evidence>
<organism evidence="2 3">
    <name type="scientific">Megaselia scalaris</name>
    <name type="common">Humpbacked fly</name>
    <name type="synonym">Phora scalaris</name>
    <dbReference type="NCBI Taxonomy" id="36166"/>
    <lineage>
        <taxon>Eukaryota</taxon>
        <taxon>Metazoa</taxon>
        <taxon>Ecdysozoa</taxon>
        <taxon>Arthropoda</taxon>
        <taxon>Hexapoda</taxon>
        <taxon>Insecta</taxon>
        <taxon>Pterygota</taxon>
        <taxon>Neoptera</taxon>
        <taxon>Endopterygota</taxon>
        <taxon>Diptera</taxon>
        <taxon>Brachycera</taxon>
        <taxon>Muscomorpha</taxon>
        <taxon>Platypezoidea</taxon>
        <taxon>Phoridae</taxon>
        <taxon>Megaseliini</taxon>
        <taxon>Megaselia</taxon>
    </lineage>
</organism>